<dbReference type="AlphaFoldDB" id="A0AAV8BPE0"/>
<gene>
    <name evidence="4" type="ORF">LUZ62_001266</name>
</gene>
<dbReference type="Pfam" id="PF02536">
    <property type="entry name" value="mTERF"/>
    <property type="match status" value="2"/>
</dbReference>
<keyword evidence="2" id="KW-0804">Transcription</keyword>
<evidence type="ECO:0000256" key="1">
    <source>
        <dbReference type="ARBA" id="ARBA00007692"/>
    </source>
</evidence>
<reference evidence="4" key="1">
    <citation type="submission" date="2022-08" db="EMBL/GenBank/DDBJ databases">
        <authorList>
            <person name="Marques A."/>
        </authorList>
    </citation>
    <scope>NUCLEOTIDE SEQUENCE</scope>
    <source>
        <strain evidence="4">RhyPub2mFocal</strain>
        <tissue evidence="4">Leaves</tissue>
    </source>
</reference>
<dbReference type="Proteomes" id="UP001140206">
    <property type="component" value="Unassembled WGS sequence"/>
</dbReference>
<dbReference type="GO" id="GO:0003676">
    <property type="term" value="F:nucleic acid binding"/>
    <property type="evidence" value="ECO:0007669"/>
    <property type="project" value="InterPro"/>
</dbReference>
<comment type="similarity">
    <text evidence="1">Belongs to the mTERF family.</text>
</comment>
<dbReference type="GO" id="GO:0006353">
    <property type="term" value="P:DNA-templated transcription termination"/>
    <property type="evidence" value="ECO:0007669"/>
    <property type="project" value="UniProtKB-KW"/>
</dbReference>
<keyword evidence="2" id="KW-0805">Transcription regulation</keyword>
<dbReference type="PANTHER" id="PTHR13068:SF236">
    <property type="entry name" value="OS02G0749800 PROTEIN"/>
    <property type="match status" value="1"/>
</dbReference>
<dbReference type="SMART" id="SM00733">
    <property type="entry name" value="Mterf"/>
    <property type="match status" value="4"/>
</dbReference>
<evidence type="ECO:0000313" key="4">
    <source>
        <dbReference type="EMBL" id="KAJ4744870.1"/>
    </source>
</evidence>
<accession>A0AAV8BPE0</accession>
<dbReference type="InterPro" id="IPR003690">
    <property type="entry name" value="MTERF"/>
</dbReference>
<name>A0AAV8BPE0_9POAL</name>
<dbReference type="Gene3D" id="1.25.70.10">
    <property type="entry name" value="Transcription termination factor 3, mitochondrial"/>
    <property type="match status" value="1"/>
</dbReference>
<protein>
    <submittedName>
        <fullName evidence="4">Uncharacterized protein</fullName>
    </submittedName>
</protein>
<evidence type="ECO:0000313" key="5">
    <source>
        <dbReference type="Proteomes" id="UP001140206"/>
    </source>
</evidence>
<keyword evidence="5" id="KW-1185">Reference proteome</keyword>
<comment type="caution">
    <text evidence="4">The sequence shown here is derived from an EMBL/GenBank/DDBJ whole genome shotgun (WGS) entry which is preliminary data.</text>
</comment>
<dbReference type="EMBL" id="JAMFTS010000011">
    <property type="protein sequence ID" value="KAJ4744870.1"/>
    <property type="molecule type" value="Genomic_DNA"/>
</dbReference>
<evidence type="ECO:0000256" key="2">
    <source>
        <dbReference type="ARBA" id="ARBA00022472"/>
    </source>
</evidence>
<dbReference type="PANTHER" id="PTHR13068">
    <property type="entry name" value="CGI-12 PROTEIN-RELATED"/>
    <property type="match status" value="1"/>
</dbReference>
<dbReference type="FunFam" id="1.25.70.10:FF:000001">
    <property type="entry name" value="Mitochondrial transcription termination factor-like"/>
    <property type="match status" value="1"/>
</dbReference>
<proteinExistence type="inferred from homology"/>
<sequence>MPFHLAKRLSLFLSSSSPHRHSALLTPLLRVSFSTEPGEQKEIPFLAKYLISTLGFSPDRALRVSTDKHVNTIKSDNQPASAVKFLKEIGLSDDQIRGVISFRPALLSWNVEKSLKPKVHELMDAGFSGELLVHLIRYNPSALVSKDTLSRLQFCRDFSGNNNEILLKILKKHSLLITCDINKFVVPKINLFKEYGISNRDIVGMLSSGYRCMNRSSDSYKQVLMFIEEAGIPRKSGIFLLVFKLFVLVKMQLKERWSSLKQLLAFRKYPPILATSEDKVKSNMDFLIRKAKLTQENIAARPILLGYSLQKRLVPRLHVLSLLATKGQKKNVNPSSAYNLSEKRFFEKYIEPYRKDTPELAEAYLAACSGNIPV</sequence>
<organism evidence="4 5">
    <name type="scientific">Rhynchospora pubera</name>
    <dbReference type="NCBI Taxonomy" id="906938"/>
    <lineage>
        <taxon>Eukaryota</taxon>
        <taxon>Viridiplantae</taxon>
        <taxon>Streptophyta</taxon>
        <taxon>Embryophyta</taxon>
        <taxon>Tracheophyta</taxon>
        <taxon>Spermatophyta</taxon>
        <taxon>Magnoliopsida</taxon>
        <taxon>Liliopsida</taxon>
        <taxon>Poales</taxon>
        <taxon>Cyperaceae</taxon>
        <taxon>Cyperoideae</taxon>
        <taxon>Rhynchosporeae</taxon>
        <taxon>Rhynchospora</taxon>
    </lineage>
</organism>
<dbReference type="InterPro" id="IPR038538">
    <property type="entry name" value="MTERF_sf"/>
</dbReference>
<keyword evidence="3" id="KW-0809">Transit peptide</keyword>
<keyword evidence="2" id="KW-0806">Transcription termination</keyword>
<evidence type="ECO:0000256" key="3">
    <source>
        <dbReference type="ARBA" id="ARBA00022946"/>
    </source>
</evidence>